<reference evidence="1 2" key="1">
    <citation type="journal article" date="2022" name="Plant J.">
        <title>Chromosome-level genome of Camellia lanceoleosa provides a valuable resource for understanding genome evolution and self-incompatibility.</title>
        <authorList>
            <person name="Gong W."/>
            <person name="Xiao S."/>
            <person name="Wang L."/>
            <person name="Liao Z."/>
            <person name="Chang Y."/>
            <person name="Mo W."/>
            <person name="Hu G."/>
            <person name="Li W."/>
            <person name="Zhao G."/>
            <person name="Zhu H."/>
            <person name="Hu X."/>
            <person name="Ji K."/>
            <person name="Xiang X."/>
            <person name="Song Q."/>
            <person name="Yuan D."/>
            <person name="Jin S."/>
            <person name="Zhang L."/>
        </authorList>
    </citation>
    <scope>NUCLEOTIDE SEQUENCE [LARGE SCALE GENOMIC DNA]</scope>
    <source>
        <strain evidence="1">SQ_2022a</strain>
    </source>
</reference>
<protein>
    <submittedName>
        <fullName evidence="1">Uncharacterized protein</fullName>
    </submittedName>
</protein>
<comment type="caution">
    <text evidence="1">The sequence shown here is derived from an EMBL/GenBank/DDBJ whole genome shotgun (WGS) entry which is preliminary data.</text>
</comment>
<gene>
    <name evidence="1" type="ORF">LOK49_LG01G01597</name>
</gene>
<sequence length="79" mass="9378">MRKMRQNLEPALQTQLLLEKRSFADCMYAGKFFVMLPRDLYLLKYIDNMEYDKKPLMIVCQIVVTKDKSPCGILFYCCL</sequence>
<keyword evidence="2" id="KW-1185">Reference proteome</keyword>
<dbReference type="EMBL" id="CM045758">
    <property type="protein sequence ID" value="KAI8032370.1"/>
    <property type="molecule type" value="Genomic_DNA"/>
</dbReference>
<dbReference type="Proteomes" id="UP001060215">
    <property type="component" value="Chromosome 1"/>
</dbReference>
<name>A0ACC0J5W9_9ERIC</name>
<evidence type="ECO:0000313" key="2">
    <source>
        <dbReference type="Proteomes" id="UP001060215"/>
    </source>
</evidence>
<organism evidence="1 2">
    <name type="scientific">Camellia lanceoleosa</name>
    <dbReference type="NCBI Taxonomy" id="1840588"/>
    <lineage>
        <taxon>Eukaryota</taxon>
        <taxon>Viridiplantae</taxon>
        <taxon>Streptophyta</taxon>
        <taxon>Embryophyta</taxon>
        <taxon>Tracheophyta</taxon>
        <taxon>Spermatophyta</taxon>
        <taxon>Magnoliopsida</taxon>
        <taxon>eudicotyledons</taxon>
        <taxon>Gunneridae</taxon>
        <taxon>Pentapetalae</taxon>
        <taxon>asterids</taxon>
        <taxon>Ericales</taxon>
        <taxon>Theaceae</taxon>
        <taxon>Camellia</taxon>
    </lineage>
</organism>
<evidence type="ECO:0000313" key="1">
    <source>
        <dbReference type="EMBL" id="KAI8032370.1"/>
    </source>
</evidence>
<accession>A0ACC0J5W9</accession>
<proteinExistence type="predicted"/>